<dbReference type="InterPro" id="IPR000383">
    <property type="entry name" value="Xaa-Pro-like_dom"/>
</dbReference>
<evidence type="ECO:0000259" key="1">
    <source>
        <dbReference type="Pfam" id="PF02129"/>
    </source>
</evidence>
<evidence type="ECO:0000313" key="2">
    <source>
        <dbReference type="EMBL" id="CAA9506030.1"/>
    </source>
</evidence>
<proteinExistence type="predicted"/>
<sequence>MTFRTFAFALAAMASLPGMQRATPDIPRSFTPVRTEFDYDKREVEIPMRDGAKLHTVIFIPRGLKDPAPFLLTRTPYNADGRATRANSPKLGAILPSADDVVAVSGYIRVYQDVRGKYGSEGEYVVNRPWRGPLNPTKVDHSTDTYDTIAWLLKNVPNNNGRVGTIGTSYDGFTTLMSLVDPHPALKAAVPINPMVDGWMGDDWFHMGAFRQTMASWIYDQTATRKNEEKWWSGARDDYDRFLRWGSAGAMGRAMGMEQLGFWNKLTSHPN</sequence>
<dbReference type="Pfam" id="PF02129">
    <property type="entry name" value="Peptidase_S15"/>
    <property type="match status" value="1"/>
</dbReference>
<protein>
    <submittedName>
        <fullName evidence="2">Glutaryl-7-ACA acylase</fullName>
    </submittedName>
</protein>
<feature type="domain" description="Xaa-Pro dipeptidyl-peptidase-like" evidence="1">
    <location>
        <begin position="50"/>
        <end position="270"/>
    </location>
</feature>
<dbReference type="Gene3D" id="3.40.50.1820">
    <property type="entry name" value="alpha/beta hydrolase"/>
    <property type="match status" value="1"/>
</dbReference>
<name>A0A6J4SV51_9SPHN</name>
<dbReference type="EMBL" id="CADCVX010000267">
    <property type="protein sequence ID" value="CAA9506030.1"/>
    <property type="molecule type" value="Genomic_DNA"/>
</dbReference>
<reference evidence="2" key="1">
    <citation type="submission" date="2020-02" db="EMBL/GenBank/DDBJ databases">
        <authorList>
            <person name="Meier V. D."/>
        </authorList>
    </citation>
    <scope>NUCLEOTIDE SEQUENCE</scope>
    <source>
        <strain evidence="2">AVDCRST_MAG91</strain>
    </source>
</reference>
<organism evidence="2">
    <name type="scientific">uncultured Sphingomonadaceae bacterium</name>
    <dbReference type="NCBI Taxonomy" id="169976"/>
    <lineage>
        <taxon>Bacteria</taxon>
        <taxon>Pseudomonadati</taxon>
        <taxon>Pseudomonadota</taxon>
        <taxon>Alphaproteobacteria</taxon>
        <taxon>Sphingomonadales</taxon>
        <taxon>Sphingomonadaceae</taxon>
        <taxon>environmental samples</taxon>
    </lineage>
</organism>
<accession>A0A6J4SV51</accession>
<dbReference type="NCBIfam" id="TIGR00976">
    <property type="entry name" value="CocE_NonD"/>
    <property type="match status" value="1"/>
</dbReference>
<feature type="non-terminal residue" evidence="2">
    <location>
        <position position="271"/>
    </location>
</feature>
<dbReference type="SUPFAM" id="SSF53474">
    <property type="entry name" value="alpha/beta-Hydrolases"/>
    <property type="match status" value="1"/>
</dbReference>
<dbReference type="GO" id="GO:0016787">
    <property type="term" value="F:hydrolase activity"/>
    <property type="evidence" value="ECO:0007669"/>
    <property type="project" value="InterPro"/>
</dbReference>
<dbReference type="InterPro" id="IPR029058">
    <property type="entry name" value="AB_hydrolase_fold"/>
</dbReference>
<dbReference type="InterPro" id="IPR005674">
    <property type="entry name" value="CocE/Ser_esterase"/>
</dbReference>
<gene>
    <name evidence="2" type="ORF">AVDCRST_MAG91-1337</name>
</gene>
<dbReference type="AlphaFoldDB" id="A0A6J4SV51"/>